<dbReference type="RefSeq" id="WP_153665290.1">
    <property type="nucleotide sequence ID" value="NZ_JAAIKR010000014.1"/>
</dbReference>
<feature type="DNA-binding region" description="H-T-H motif" evidence="2">
    <location>
        <begin position="36"/>
        <end position="55"/>
    </location>
</feature>
<keyword evidence="5" id="KW-1185">Reference proteome</keyword>
<dbReference type="Proteomes" id="UP000811844">
    <property type="component" value="Unassembled WGS sequence"/>
</dbReference>
<keyword evidence="1 2" id="KW-0238">DNA-binding</keyword>
<dbReference type="Pfam" id="PF00440">
    <property type="entry name" value="TetR_N"/>
    <property type="match status" value="1"/>
</dbReference>
<evidence type="ECO:0000256" key="2">
    <source>
        <dbReference type="PROSITE-ProRule" id="PRU00335"/>
    </source>
</evidence>
<reference evidence="4 5" key="1">
    <citation type="submission" date="2020-02" db="EMBL/GenBank/DDBJ databases">
        <title>Shewanella WXL01 sp. nov., a marine bacterium isolated from green algae in Luhuitou Fringing Reef (Northern South China Sea).</title>
        <authorList>
            <person name="Wang X."/>
        </authorList>
    </citation>
    <scope>NUCLEOTIDE SEQUENCE [LARGE SCALE GENOMIC DNA]</scope>
    <source>
        <strain evidence="4 5">MCCC 1A01895</strain>
    </source>
</reference>
<evidence type="ECO:0000256" key="1">
    <source>
        <dbReference type="ARBA" id="ARBA00023125"/>
    </source>
</evidence>
<dbReference type="Gene3D" id="1.10.357.10">
    <property type="entry name" value="Tetracycline Repressor, domain 2"/>
    <property type="match status" value="1"/>
</dbReference>
<dbReference type="InterPro" id="IPR001647">
    <property type="entry name" value="HTH_TetR"/>
</dbReference>
<dbReference type="SUPFAM" id="SSF46689">
    <property type="entry name" value="Homeodomain-like"/>
    <property type="match status" value="1"/>
</dbReference>
<evidence type="ECO:0000313" key="4">
    <source>
        <dbReference type="EMBL" id="MBR9728956.1"/>
    </source>
</evidence>
<comment type="caution">
    <text evidence="4">The sequence shown here is derived from an EMBL/GenBank/DDBJ whole genome shotgun (WGS) entry which is preliminary data.</text>
</comment>
<dbReference type="InterPro" id="IPR009057">
    <property type="entry name" value="Homeodomain-like_sf"/>
</dbReference>
<name>A0ABS5I4K4_9GAMM</name>
<accession>A0ABS5I4K4</accession>
<dbReference type="PROSITE" id="PS50977">
    <property type="entry name" value="HTH_TETR_2"/>
    <property type="match status" value="1"/>
</dbReference>
<sequence length="210" mass="23929">MSSDLRPKQQRSQLTHDKFLLALQNALADKYFEHISIKELAKGAGVSVGTFYRRFENKEALLPLLYDDFGLQLEQWVNQVEVMPCESLVEQVAMVSQQTATFLLARKSVFRTIHLNSRLHTETLFADPSNDRKHVYQRIAALLLAKMTTDTPNEKQLNAANMAVFMLVNGILDQILYPHITPAIACQVPLEDYLNQLIEMICAYLAIHSH</sequence>
<protein>
    <submittedName>
        <fullName evidence="4">TetR/AcrR family transcriptional regulator</fullName>
    </submittedName>
</protein>
<proteinExistence type="predicted"/>
<organism evidence="4 5">
    <name type="scientific">Shewanella intestini</name>
    <dbReference type="NCBI Taxonomy" id="2017544"/>
    <lineage>
        <taxon>Bacteria</taxon>
        <taxon>Pseudomonadati</taxon>
        <taxon>Pseudomonadota</taxon>
        <taxon>Gammaproteobacteria</taxon>
        <taxon>Alteromonadales</taxon>
        <taxon>Shewanellaceae</taxon>
        <taxon>Shewanella</taxon>
    </lineage>
</organism>
<dbReference type="EMBL" id="JAAIKR010000014">
    <property type="protein sequence ID" value="MBR9728956.1"/>
    <property type="molecule type" value="Genomic_DNA"/>
</dbReference>
<evidence type="ECO:0000259" key="3">
    <source>
        <dbReference type="PROSITE" id="PS50977"/>
    </source>
</evidence>
<gene>
    <name evidence="4" type="ORF">G3R48_13305</name>
</gene>
<feature type="domain" description="HTH tetR-type" evidence="3">
    <location>
        <begin position="13"/>
        <end position="73"/>
    </location>
</feature>
<evidence type="ECO:0000313" key="5">
    <source>
        <dbReference type="Proteomes" id="UP000811844"/>
    </source>
</evidence>